<name>D7BE20_ALLS1</name>
<reference evidence="3 4" key="1">
    <citation type="journal article" date="2010" name="Stand. Genomic Sci.">
        <title>Complete genome sequence of Meiothermus silvanus type strain (VI-R2).</title>
        <authorList>
            <person name="Sikorski J."/>
            <person name="Tindall B.J."/>
            <person name="Lowry S."/>
            <person name="Lucas S."/>
            <person name="Nolan M."/>
            <person name="Copeland A."/>
            <person name="Glavina Del Rio T."/>
            <person name="Tice H."/>
            <person name="Cheng J.F."/>
            <person name="Han C."/>
            <person name="Pitluck S."/>
            <person name="Liolios K."/>
            <person name="Ivanova N."/>
            <person name="Mavromatis K."/>
            <person name="Mikhailova N."/>
            <person name="Pati A."/>
            <person name="Goodwin L."/>
            <person name="Chen A."/>
            <person name="Palaniappan K."/>
            <person name="Land M."/>
            <person name="Hauser L."/>
            <person name="Chang Y.J."/>
            <person name="Jeffries C.D."/>
            <person name="Rohde M."/>
            <person name="Goker M."/>
            <person name="Woyke T."/>
            <person name="Bristow J."/>
            <person name="Eisen J.A."/>
            <person name="Markowitz V."/>
            <person name="Hugenholtz P."/>
            <person name="Kyrpides N.C."/>
            <person name="Klenk H.P."/>
            <person name="Lapidus A."/>
        </authorList>
    </citation>
    <scope>NUCLEOTIDE SEQUENCE [LARGE SCALE GENOMIC DNA]</scope>
    <source>
        <strain evidence="4">ATCC 700542 / DSM 9946 / VI-R2</strain>
    </source>
</reference>
<dbReference type="KEGG" id="msv:Mesil_3040"/>
<dbReference type="AlphaFoldDB" id="D7BE20"/>
<proteinExistence type="predicted"/>
<evidence type="ECO:0000313" key="4">
    <source>
        <dbReference type="Proteomes" id="UP000001916"/>
    </source>
</evidence>
<keyword evidence="1" id="KW-1133">Transmembrane helix</keyword>
<keyword evidence="1" id="KW-0812">Transmembrane</keyword>
<keyword evidence="4" id="KW-1185">Reference proteome</keyword>
<evidence type="ECO:0000256" key="1">
    <source>
        <dbReference type="SAM" id="Phobius"/>
    </source>
</evidence>
<dbReference type="HOGENOM" id="CLU_1592625_0_0_0"/>
<accession>D7BE20</accession>
<organism evidence="3 4">
    <name type="scientific">Allomeiothermus silvanus (strain ATCC 700542 / DSM 9946 / NBRC 106475 / NCIMB 13440 / VI-R2)</name>
    <name type="common">Thermus silvanus</name>
    <dbReference type="NCBI Taxonomy" id="526227"/>
    <lineage>
        <taxon>Bacteria</taxon>
        <taxon>Thermotogati</taxon>
        <taxon>Deinococcota</taxon>
        <taxon>Deinococci</taxon>
        <taxon>Thermales</taxon>
        <taxon>Thermaceae</taxon>
        <taxon>Allomeiothermus</taxon>
    </lineage>
</organism>
<feature type="domain" description="Bacterial Pleckstrin homology" evidence="2">
    <location>
        <begin position="62"/>
        <end position="158"/>
    </location>
</feature>
<evidence type="ECO:0000313" key="3">
    <source>
        <dbReference type="EMBL" id="ADH64878.1"/>
    </source>
</evidence>
<gene>
    <name evidence="3" type="ordered locus">Mesil_3040</name>
</gene>
<protein>
    <recommendedName>
        <fullName evidence="2">Bacterial Pleckstrin homology domain-containing protein</fullName>
    </recommendedName>
</protein>
<feature type="transmembrane region" description="Helical" evidence="1">
    <location>
        <begin position="42"/>
        <end position="62"/>
    </location>
</feature>
<sequence>MPVDFAVDRRIDPGLSVGLGVLLAFVLMFAAQSSDPRTAPVIGIAAALTVALAWLPGLLWLYRVEPGAIRVRGPGGWISIAAESVAQVEAVEFRVTLRTFGLGGLGALYGWFWVEPVGNVRVYGGKSSGQGVLLTLYTGEQILLTPKDLEGFLAYLRRLGYKVKPPA</sequence>
<dbReference type="Pfam" id="PF10882">
    <property type="entry name" value="bPH_5"/>
    <property type="match status" value="1"/>
</dbReference>
<keyword evidence="1" id="KW-0472">Membrane</keyword>
<evidence type="ECO:0000259" key="2">
    <source>
        <dbReference type="Pfam" id="PF10882"/>
    </source>
</evidence>
<dbReference type="InterPro" id="IPR027783">
    <property type="entry name" value="Bacterial_PH-related"/>
</dbReference>
<dbReference type="Proteomes" id="UP000001916">
    <property type="component" value="Chromosome"/>
</dbReference>
<dbReference type="EMBL" id="CP002042">
    <property type="protein sequence ID" value="ADH64878.1"/>
    <property type="molecule type" value="Genomic_DNA"/>
</dbReference>
<feature type="transmembrane region" description="Helical" evidence="1">
    <location>
        <begin position="12"/>
        <end position="30"/>
    </location>
</feature>